<feature type="compositionally biased region" description="Basic residues" evidence="1">
    <location>
        <begin position="249"/>
        <end position="264"/>
    </location>
</feature>
<evidence type="ECO:0000313" key="3">
    <source>
        <dbReference type="Proteomes" id="UP000236732"/>
    </source>
</evidence>
<sequence>MGAGRPDGGAPLSHSVAALLGPSVSRETCALPPPSPWATKDMPSPGTPQPSAPHAPKRRSRPPRHRCDVTAATTRLPRRRSRSRSRSRSRRHRTHPLRAVGAHPRCGSCPSGAVNAGFADATPHRTVGTDVTRPAVSASFHGSAPQSPRQRRTRPNRVVGTVSTTPSPRHRMAGRSPPLRAVGAHPRCGSCPSGAVNAGFADATPHRTVGAGVTRSAVSASLHGYAPPHRSCQSRTRPNRAVGTVSTAPHRRALTPAPRHHHRTTTAAARVAPAPTAPSSVAPPWHRLHDAAPRPGVHSRFAPSTRTRRRHARRPVGAALMAPQALALGGQRRACRTVGAAVSNRAGGTATTTPPSRPGCSPRVAPSTPGPPTPRPLHRTVGAVVTRAALSGASSPAPSVRTHGAAVTRAGRSPSGPLCLGHRTAPLALWSPALRFRRRCPSRRAVDVGPADAASPYRSCRVASAALGVPGVIALRCGGRSTVPQDRTAVVGIAAVGINACALSATHPLKAPPPPPSFHVKHGSVGGLACVSPWLRYSVDRGGGEFADVV</sequence>
<organism evidence="2 3">
    <name type="scientific">Nonomuraea solani</name>
    <dbReference type="NCBI Taxonomy" id="1144553"/>
    <lineage>
        <taxon>Bacteria</taxon>
        <taxon>Bacillati</taxon>
        <taxon>Actinomycetota</taxon>
        <taxon>Actinomycetes</taxon>
        <taxon>Streptosporangiales</taxon>
        <taxon>Streptosporangiaceae</taxon>
        <taxon>Nonomuraea</taxon>
    </lineage>
</organism>
<dbReference type="Proteomes" id="UP000236732">
    <property type="component" value="Unassembled WGS sequence"/>
</dbReference>
<feature type="region of interest" description="Disordered" evidence="1">
    <location>
        <begin position="25"/>
        <end position="104"/>
    </location>
</feature>
<evidence type="ECO:0000256" key="1">
    <source>
        <dbReference type="SAM" id="MobiDB-lite"/>
    </source>
</evidence>
<proteinExistence type="predicted"/>
<feature type="region of interest" description="Disordered" evidence="1">
    <location>
        <begin position="224"/>
        <end position="314"/>
    </location>
</feature>
<keyword evidence="3" id="KW-1185">Reference proteome</keyword>
<evidence type="ECO:0000313" key="2">
    <source>
        <dbReference type="EMBL" id="SEG78364.1"/>
    </source>
</evidence>
<feature type="compositionally biased region" description="Basic residues" evidence="1">
    <location>
        <begin position="55"/>
        <end position="64"/>
    </location>
</feature>
<feature type="region of interest" description="Disordered" evidence="1">
    <location>
        <begin position="344"/>
        <end position="377"/>
    </location>
</feature>
<name>A0A1H6D011_9ACTN</name>
<dbReference type="AlphaFoldDB" id="A0A1H6D011"/>
<feature type="region of interest" description="Disordered" evidence="1">
    <location>
        <begin position="137"/>
        <end position="175"/>
    </location>
</feature>
<protein>
    <submittedName>
        <fullName evidence="2">Uncharacterized protein</fullName>
    </submittedName>
</protein>
<dbReference type="EMBL" id="FNVT01000004">
    <property type="protein sequence ID" value="SEG78364.1"/>
    <property type="molecule type" value="Genomic_DNA"/>
</dbReference>
<reference evidence="2 3" key="1">
    <citation type="submission" date="2016-10" db="EMBL/GenBank/DDBJ databases">
        <authorList>
            <person name="de Groot N.N."/>
        </authorList>
    </citation>
    <scope>NUCLEOTIDE SEQUENCE [LARGE SCALE GENOMIC DNA]</scope>
    <source>
        <strain evidence="2 3">CGMCC 4.7037</strain>
    </source>
</reference>
<gene>
    <name evidence="2" type="ORF">SAMN05444920_104597</name>
</gene>
<accession>A0A1H6D011</accession>
<feature type="compositionally biased region" description="Basic residues" evidence="1">
    <location>
        <begin position="76"/>
        <end position="96"/>
    </location>
</feature>
<feature type="compositionally biased region" description="Low complexity" evidence="1">
    <location>
        <begin position="265"/>
        <end position="284"/>
    </location>
</feature>